<proteinExistence type="predicted"/>
<dbReference type="EMBL" id="MU004338">
    <property type="protein sequence ID" value="KAF2656282.1"/>
    <property type="molecule type" value="Genomic_DNA"/>
</dbReference>
<name>A0A6A6T9F4_9PLEO</name>
<dbReference type="AlphaFoldDB" id="A0A6A6T9F4"/>
<accession>A0A6A6T9F4</accession>
<organism evidence="1 2">
    <name type="scientific">Lophiostoma macrostomum CBS 122681</name>
    <dbReference type="NCBI Taxonomy" id="1314788"/>
    <lineage>
        <taxon>Eukaryota</taxon>
        <taxon>Fungi</taxon>
        <taxon>Dikarya</taxon>
        <taxon>Ascomycota</taxon>
        <taxon>Pezizomycotina</taxon>
        <taxon>Dothideomycetes</taxon>
        <taxon>Pleosporomycetidae</taxon>
        <taxon>Pleosporales</taxon>
        <taxon>Lophiostomataceae</taxon>
        <taxon>Lophiostoma</taxon>
    </lineage>
</organism>
<reference evidence="1" key="1">
    <citation type="journal article" date="2020" name="Stud. Mycol.">
        <title>101 Dothideomycetes genomes: a test case for predicting lifestyles and emergence of pathogens.</title>
        <authorList>
            <person name="Haridas S."/>
            <person name="Albert R."/>
            <person name="Binder M."/>
            <person name="Bloem J."/>
            <person name="Labutti K."/>
            <person name="Salamov A."/>
            <person name="Andreopoulos B."/>
            <person name="Baker S."/>
            <person name="Barry K."/>
            <person name="Bills G."/>
            <person name="Bluhm B."/>
            <person name="Cannon C."/>
            <person name="Castanera R."/>
            <person name="Culley D."/>
            <person name="Daum C."/>
            <person name="Ezra D."/>
            <person name="Gonzalez J."/>
            <person name="Henrissat B."/>
            <person name="Kuo A."/>
            <person name="Liang C."/>
            <person name="Lipzen A."/>
            <person name="Lutzoni F."/>
            <person name="Magnuson J."/>
            <person name="Mondo S."/>
            <person name="Nolan M."/>
            <person name="Ohm R."/>
            <person name="Pangilinan J."/>
            <person name="Park H.-J."/>
            <person name="Ramirez L."/>
            <person name="Alfaro M."/>
            <person name="Sun H."/>
            <person name="Tritt A."/>
            <person name="Yoshinaga Y."/>
            <person name="Zwiers L.-H."/>
            <person name="Turgeon B."/>
            <person name="Goodwin S."/>
            <person name="Spatafora J."/>
            <person name="Crous P."/>
            <person name="Grigoriev I."/>
        </authorList>
    </citation>
    <scope>NUCLEOTIDE SEQUENCE</scope>
    <source>
        <strain evidence="1">CBS 122681</strain>
    </source>
</reference>
<evidence type="ECO:0000313" key="2">
    <source>
        <dbReference type="Proteomes" id="UP000799324"/>
    </source>
</evidence>
<sequence length="210" mass="23917">MRLVSLHFESQSCQSPLPTDRLKAPNYLHCTGGKRDSTDRLTDDFFKLGHVIVERSCDQTGASISIQPQSLVPSPLTSARSLYLRCSSIVLSPSRFKSPDVPSLCKQALDILFPRGCSIPPGLPFPTSIVNHHDEVLRYRFALRSIHARLRSTQRLPTRRPTRHSCRLHHAQLPRRPNNMSCPFDRQHCHLQHRLRCEEHERSPSTSISS</sequence>
<gene>
    <name evidence="1" type="ORF">K491DRAFT_393191</name>
</gene>
<keyword evidence="2" id="KW-1185">Reference proteome</keyword>
<dbReference type="Proteomes" id="UP000799324">
    <property type="component" value="Unassembled WGS sequence"/>
</dbReference>
<evidence type="ECO:0000313" key="1">
    <source>
        <dbReference type="EMBL" id="KAF2656282.1"/>
    </source>
</evidence>
<protein>
    <submittedName>
        <fullName evidence="1">Uncharacterized protein</fullName>
    </submittedName>
</protein>